<dbReference type="EMBL" id="CP011125">
    <property type="protein sequence ID" value="AKF03597.1"/>
    <property type="molecule type" value="Genomic_DNA"/>
</dbReference>
<evidence type="ECO:0000313" key="2">
    <source>
        <dbReference type="EMBL" id="AKF03597.1"/>
    </source>
</evidence>
<accession>A0A0F6YH53</accession>
<dbReference type="KEGG" id="samy:DB32_000746"/>
<sequence>MLKAGFAHPPTRPVRVGSKGPGTGVRVRRVAPADSCAWQLS</sequence>
<reference evidence="2 3" key="1">
    <citation type="submission" date="2015-03" db="EMBL/GenBank/DDBJ databases">
        <title>Genome assembly of Sandaracinus amylolyticus DSM 53668.</title>
        <authorList>
            <person name="Sharma G."/>
            <person name="Subramanian S."/>
        </authorList>
    </citation>
    <scope>NUCLEOTIDE SEQUENCE [LARGE SCALE GENOMIC DNA]</scope>
    <source>
        <strain evidence="2 3">DSM 53668</strain>
    </source>
</reference>
<evidence type="ECO:0000256" key="1">
    <source>
        <dbReference type="SAM" id="MobiDB-lite"/>
    </source>
</evidence>
<dbReference type="AlphaFoldDB" id="A0A0F6YH53"/>
<protein>
    <submittedName>
        <fullName evidence="2">Uncharacterized protein</fullName>
    </submittedName>
</protein>
<dbReference type="STRING" id="927083.DB32_000746"/>
<keyword evidence="3" id="KW-1185">Reference proteome</keyword>
<proteinExistence type="predicted"/>
<organism evidence="2 3">
    <name type="scientific">Sandaracinus amylolyticus</name>
    <dbReference type="NCBI Taxonomy" id="927083"/>
    <lineage>
        <taxon>Bacteria</taxon>
        <taxon>Pseudomonadati</taxon>
        <taxon>Myxococcota</taxon>
        <taxon>Polyangia</taxon>
        <taxon>Polyangiales</taxon>
        <taxon>Sandaracinaceae</taxon>
        <taxon>Sandaracinus</taxon>
    </lineage>
</organism>
<gene>
    <name evidence="2" type="ORF">DB32_000746</name>
</gene>
<feature type="region of interest" description="Disordered" evidence="1">
    <location>
        <begin position="1"/>
        <end position="26"/>
    </location>
</feature>
<evidence type="ECO:0000313" key="3">
    <source>
        <dbReference type="Proteomes" id="UP000034883"/>
    </source>
</evidence>
<name>A0A0F6YH53_9BACT</name>
<dbReference type="Proteomes" id="UP000034883">
    <property type="component" value="Chromosome"/>
</dbReference>